<dbReference type="EMBL" id="JTDF01004158">
    <property type="protein sequence ID" value="KAF8567141.1"/>
    <property type="molecule type" value="Genomic_DNA"/>
</dbReference>
<organism evidence="1 2">
    <name type="scientific">Paragonimus westermani</name>
    <dbReference type="NCBI Taxonomy" id="34504"/>
    <lineage>
        <taxon>Eukaryota</taxon>
        <taxon>Metazoa</taxon>
        <taxon>Spiralia</taxon>
        <taxon>Lophotrochozoa</taxon>
        <taxon>Platyhelminthes</taxon>
        <taxon>Trematoda</taxon>
        <taxon>Digenea</taxon>
        <taxon>Plagiorchiida</taxon>
        <taxon>Troglotremata</taxon>
        <taxon>Troglotrematidae</taxon>
        <taxon>Paragonimus</taxon>
    </lineage>
</organism>
<keyword evidence="2" id="KW-1185">Reference proteome</keyword>
<evidence type="ECO:0000313" key="2">
    <source>
        <dbReference type="Proteomes" id="UP000699462"/>
    </source>
</evidence>
<comment type="caution">
    <text evidence="1">The sequence shown here is derived from an EMBL/GenBank/DDBJ whole genome shotgun (WGS) entry which is preliminary data.</text>
</comment>
<sequence length="113" mass="13134">MPQALGVRPPDSSERSKRAARVAERTFLRQRIHNSSLRLAQIRKDIQQLDDRLDSLLPPDTLPVIRDVVRQRALHQNDIVKQRQQKKFDKLFHCLNKEATVQHQEKAIPSSNP</sequence>
<evidence type="ECO:0000313" key="1">
    <source>
        <dbReference type="EMBL" id="KAF8567141.1"/>
    </source>
</evidence>
<protein>
    <submittedName>
        <fullName evidence="1">Uncharacterized protein</fullName>
    </submittedName>
</protein>
<name>A0A8T0DK67_9TREM</name>
<accession>A0A8T0DK67</accession>
<proteinExistence type="predicted"/>
<reference evidence="1 2" key="1">
    <citation type="submission" date="2019-07" db="EMBL/GenBank/DDBJ databases">
        <title>Annotation for the trematode Paragonimus westermani.</title>
        <authorList>
            <person name="Choi Y.-J."/>
        </authorList>
    </citation>
    <scope>NUCLEOTIDE SEQUENCE [LARGE SCALE GENOMIC DNA]</scope>
    <source>
        <strain evidence="1">180907_Pwestermani</strain>
    </source>
</reference>
<dbReference type="AlphaFoldDB" id="A0A8T0DK67"/>
<dbReference type="Proteomes" id="UP000699462">
    <property type="component" value="Unassembled WGS sequence"/>
</dbReference>
<dbReference type="OrthoDB" id="10504230at2759"/>
<gene>
    <name evidence="1" type="ORF">P879_06660</name>
</gene>